<evidence type="ECO:0008006" key="4">
    <source>
        <dbReference type="Google" id="ProtNLM"/>
    </source>
</evidence>
<keyword evidence="1" id="KW-0732">Signal</keyword>
<dbReference type="Proteomes" id="UP000664761">
    <property type="component" value="Unassembled WGS sequence"/>
</dbReference>
<gene>
    <name evidence="2" type="ORF">J0X12_15030</name>
</gene>
<accession>A0ABS3F8T7</accession>
<feature type="signal peptide" evidence="1">
    <location>
        <begin position="1"/>
        <end position="23"/>
    </location>
</feature>
<evidence type="ECO:0000313" key="3">
    <source>
        <dbReference type="Proteomes" id="UP000664761"/>
    </source>
</evidence>
<comment type="caution">
    <text evidence="2">The sequence shown here is derived from an EMBL/GenBank/DDBJ whole genome shotgun (WGS) entry which is preliminary data.</text>
</comment>
<evidence type="ECO:0000256" key="1">
    <source>
        <dbReference type="SAM" id="SignalP"/>
    </source>
</evidence>
<reference evidence="2 3" key="1">
    <citation type="submission" date="2021-03" db="EMBL/GenBank/DDBJ databases">
        <title>Sneathiella sp. CAU 1612 isolated from Kang Won-do.</title>
        <authorList>
            <person name="Kim W."/>
        </authorList>
    </citation>
    <scope>NUCLEOTIDE SEQUENCE [LARGE SCALE GENOMIC DNA]</scope>
    <source>
        <strain evidence="2 3">CAU 1612</strain>
    </source>
</reference>
<protein>
    <recommendedName>
        <fullName evidence="4">Lipoprotein</fullName>
    </recommendedName>
</protein>
<proteinExistence type="predicted"/>
<dbReference type="EMBL" id="JAFLNC010000005">
    <property type="protein sequence ID" value="MBO0334938.1"/>
    <property type="molecule type" value="Genomic_DNA"/>
</dbReference>
<dbReference type="PROSITE" id="PS51257">
    <property type="entry name" value="PROKAR_LIPOPROTEIN"/>
    <property type="match status" value="1"/>
</dbReference>
<sequence>MNIIKIVATASLCLLITACNTTPQDTSIPTAAGTAYDGVWVGDMSRGDNMRCDDIKITATITNGHASGDISISNSGRLVTDSFIGKLNKNGEMVPILAKYPADVSGIVKFNTDGTTTGKMSTTLCSTDKMDLKRT</sequence>
<keyword evidence="3" id="KW-1185">Reference proteome</keyword>
<evidence type="ECO:0000313" key="2">
    <source>
        <dbReference type="EMBL" id="MBO0334938.1"/>
    </source>
</evidence>
<organism evidence="2 3">
    <name type="scientific">Sneathiella sedimenti</name>
    <dbReference type="NCBI Taxonomy" id="2816034"/>
    <lineage>
        <taxon>Bacteria</taxon>
        <taxon>Pseudomonadati</taxon>
        <taxon>Pseudomonadota</taxon>
        <taxon>Alphaproteobacteria</taxon>
        <taxon>Sneathiellales</taxon>
        <taxon>Sneathiellaceae</taxon>
        <taxon>Sneathiella</taxon>
    </lineage>
</organism>
<dbReference type="RefSeq" id="WP_207047254.1">
    <property type="nucleotide sequence ID" value="NZ_JAFLNC010000005.1"/>
</dbReference>
<feature type="chain" id="PRO_5045599042" description="Lipoprotein" evidence="1">
    <location>
        <begin position="24"/>
        <end position="135"/>
    </location>
</feature>
<name>A0ABS3F8T7_9PROT</name>